<proteinExistence type="predicted"/>
<protein>
    <submittedName>
        <fullName evidence="3">Myb domain-containing protein</fullName>
    </submittedName>
</protein>
<gene>
    <name evidence="3" type="ORF">PPL_00282</name>
</gene>
<evidence type="ECO:0000256" key="1">
    <source>
        <dbReference type="SAM" id="Coils"/>
    </source>
</evidence>
<feature type="compositionally biased region" description="Low complexity" evidence="2">
    <location>
        <begin position="269"/>
        <end position="340"/>
    </location>
</feature>
<evidence type="ECO:0000256" key="2">
    <source>
        <dbReference type="SAM" id="MobiDB-lite"/>
    </source>
</evidence>
<sequence length="522" mass="58221">MNPHIKGYPDPYEYCGSSPSPPNIYSPIFRPMYPFHYSSNRYMDQPADEEQLESKMMPYYEQTQRFLGRIQFLEDEINRKKDTIDGLQHQLSKYEQERQAEKKKQSRYWTPDEHHRFLEALSKIDRERQRKLESKESSDKDDRNNDEWLKEDYGEDVDSPTLYANCSPGVLTPNNPFSGQNSPNIKRKRETVLITASQAKNAQMYKDAVLSAMPSGWTAMDYEYFSRGLISFIDQDDVKQFLVHHSIETIELAYKAFHKAVNQKPKEANPNSPGGNNSITPNNSNSNIPNSPQSSLSPNLSTPNLQLVLPNNNGNNNSNNSNNNMNGNNNSNSTNNSTNNTPEPTSPTHFSRSPSLGKRRVPPPVNVSRPEYPIGQMPPGPAPSPSSMYGGGMTYLGGPNGSPPMGMIHPLSHLHPSSPSTPSLWPRPYDMRRLEPPPPSALMTPPGAPGYFMGPHPMMMEHHVPGDDNPNGANSNGHGSWQSPYHLEAPNGANWSMNHTISALSNTNLNNSSSSSLGVSTD</sequence>
<dbReference type="EMBL" id="ADBJ01000002">
    <property type="protein sequence ID" value="EFA86488.1"/>
    <property type="molecule type" value="Genomic_DNA"/>
</dbReference>
<name>D3AW15_HETP5</name>
<evidence type="ECO:0000313" key="4">
    <source>
        <dbReference type="Proteomes" id="UP000001396"/>
    </source>
</evidence>
<dbReference type="OMA" id="DRNNDEW"/>
<keyword evidence="4" id="KW-1185">Reference proteome</keyword>
<feature type="region of interest" description="Disordered" evidence="2">
    <location>
        <begin position="465"/>
        <end position="487"/>
    </location>
</feature>
<feature type="region of interest" description="Disordered" evidence="2">
    <location>
        <begin position="127"/>
        <end position="151"/>
    </location>
</feature>
<feature type="compositionally biased region" description="Polar residues" evidence="2">
    <location>
        <begin position="341"/>
        <end position="354"/>
    </location>
</feature>
<comment type="caution">
    <text evidence="3">The sequence shown here is derived from an EMBL/GenBank/DDBJ whole genome shotgun (WGS) entry which is preliminary data.</text>
</comment>
<feature type="region of interest" description="Disordered" evidence="2">
    <location>
        <begin position="263"/>
        <end position="395"/>
    </location>
</feature>
<dbReference type="GeneID" id="31355816"/>
<dbReference type="InParanoid" id="D3AW15"/>
<dbReference type="Proteomes" id="UP000001396">
    <property type="component" value="Unassembled WGS sequence"/>
</dbReference>
<organism evidence="3 4">
    <name type="scientific">Heterostelium pallidum (strain ATCC 26659 / Pp 5 / PN500)</name>
    <name type="common">Cellular slime mold</name>
    <name type="synonym">Polysphondylium pallidum</name>
    <dbReference type="NCBI Taxonomy" id="670386"/>
    <lineage>
        <taxon>Eukaryota</taxon>
        <taxon>Amoebozoa</taxon>
        <taxon>Evosea</taxon>
        <taxon>Eumycetozoa</taxon>
        <taxon>Dictyostelia</taxon>
        <taxon>Acytosteliales</taxon>
        <taxon>Acytosteliaceae</taxon>
        <taxon>Heterostelium</taxon>
    </lineage>
</organism>
<feature type="coiled-coil region" evidence="1">
    <location>
        <begin position="70"/>
        <end position="104"/>
    </location>
</feature>
<feature type="compositionally biased region" description="Polar residues" evidence="2">
    <location>
        <begin position="471"/>
        <end position="483"/>
    </location>
</feature>
<keyword evidence="1" id="KW-0175">Coiled coil</keyword>
<evidence type="ECO:0000313" key="3">
    <source>
        <dbReference type="EMBL" id="EFA86488.1"/>
    </source>
</evidence>
<reference evidence="3 4" key="1">
    <citation type="journal article" date="2011" name="Genome Res.">
        <title>Phylogeny-wide analysis of social amoeba genomes highlights ancient origins for complex intercellular communication.</title>
        <authorList>
            <person name="Heidel A.J."/>
            <person name="Lawal H.M."/>
            <person name="Felder M."/>
            <person name="Schilde C."/>
            <person name="Helps N.R."/>
            <person name="Tunggal B."/>
            <person name="Rivero F."/>
            <person name="John U."/>
            <person name="Schleicher M."/>
            <person name="Eichinger L."/>
            <person name="Platzer M."/>
            <person name="Noegel A.A."/>
            <person name="Schaap P."/>
            <person name="Gloeckner G."/>
        </authorList>
    </citation>
    <scope>NUCLEOTIDE SEQUENCE [LARGE SCALE GENOMIC DNA]</scope>
    <source>
        <strain evidence="4">ATCC 26659 / Pp 5 / PN500</strain>
    </source>
</reference>
<dbReference type="AlphaFoldDB" id="D3AW15"/>
<dbReference type="FunCoup" id="D3AW15">
    <property type="interactions" value="169"/>
</dbReference>
<dbReference type="RefSeq" id="XP_020438593.1">
    <property type="nucleotide sequence ID" value="XM_020571319.1"/>
</dbReference>
<accession>D3AW15</accession>